<gene>
    <name evidence="2" type="ORF">K461DRAFT_77200</name>
</gene>
<comment type="caution">
    <text evidence="2">The sequence shown here is derived from an EMBL/GenBank/DDBJ whole genome shotgun (WGS) entry which is preliminary data.</text>
</comment>
<sequence length="209" mass="22821">MSTSLSAAAADRKARLAQLKNLKRKAPDSSDDPSGAPPTDNDTTLEVSDSTSTYLSGRNYDTATRGPKLGFERSPSAAGTTTTAETRAAALADAAAEQRKAEEEKARDAPLDLFSLQPKKANWDLKRELDRRMEESGLNFKTENAVAKLVRERIEGQRKVAAKEEGANGDGEQVGMEGNVLVEATREREKEDEEDARRERELDAELEAP</sequence>
<keyword evidence="3" id="KW-1185">Reference proteome</keyword>
<feature type="compositionally biased region" description="Basic and acidic residues" evidence="1">
    <location>
        <begin position="184"/>
        <end position="203"/>
    </location>
</feature>
<dbReference type="Proteomes" id="UP000799439">
    <property type="component" value="Unassembled WGS sequence"/>
</dbReference>
<dbReference type="GO" id="GO:0005684">
    <property type="term" value="C:U2-type spliceosomal complex"/>
    <property type="evidence" value="ECO:0007669"/>
    <property type="project" value="TreeGrafter"/>
</dbReference>
<dbReference type="PANTHER" id="PTHR31551">
    <property type="entry name" value="PRE-MRNA-SPLICING FACTOR CWF18"/>
    <property type="match status" value="1"/>
</dbReference>
<name>A0A9P4J5Q9_9PEZI</name>
<accession>A0A9P4J5Q9</accession>
<evidence type="ECO:0008006" key="4">
    <source>
        <dbReference type="Google" id="ProtNLM"/>
    </source>
</evidence>
<dbReference type="PANTHER" id="PTHR31551:SF1">
    <property type="entry name" value="COILED-COIL DOMAIN-CONTAINING PROTEIN 12"/>
    <property type="match status" value="1"/>
</dbReference>
<dbReference type="AlphaFoldDB" id="A0A9P4J5Q9"/>
<feature type="compositionally biased region" description="Polar residues" evidence="1">
    <location>
        <begin position="41"/>
        <end position="62"/>
    </location>
</feature>
<reference evidence="2" key="1">
    <citation type="journal article" date="2020" name="Stud. Mycol.">
        <title>101 Dothideomycetes genomes: a test case for predicting lifestyles and emergence of pathogens.</title>
        <authorList>
            <person name="Haridas S."/>
            <person name="Albert R."/>
            <person name="Binder M."/>
            <person name="Bloem J."/>
            <person name="Labutti K."/>
            <person name="Salamov A."/>
            <person name="Andreopoulos B."/>
            <person name="Baker S."/>
            <person name="Barry K."/>
            <person name="Bills G."/>
            <person name="Bluhm B."/>
            <person name="Cannon C."/>
            <person name="Castanera R."/>
            <person name="Culley D."/>
            <person name="Daum C."/>
            <person name="Ezra D."/>
            <person name="Gonzalez J."/>
            <person name="Henrissat B."/>
            <person name="Kuo A."/>
            <person name="Liang C."/>
            <person name="Lipzen A."/>
            <person name="Lutzoni F."/>
            <person name="Magnuson J."/>
            <person name="Mondo S."/>
            <person name="Nolan M."/>
            <person name="Ohm R."/>
            <person name="Pangilinan J."/>
            <person name="Park H.-J."/>
            <person name="Ramirez L."/>
            <person name="Alfaro M."/>
            <person name="Sun H."/>
            <person name="Tritt A."/>
            <person name="Yoshinaga Y."/>
            <person name="Zwiers L.-H."/>
            <person name="Turgeon B."/>
            <person name="Goodwin S."/>
            <person name="Spatafora J."/>
            <person name="Crous P."/>
            <person name="Grigoriev I."/>
        </authorList>
    </citation>
    <scope>NUCLEOTIDE SEQUENCE</scope>
    <source>
        <strain evidence="2">CBS 260.36</strain>
    </source>
</reference>
<dbReference type="OrthoDB" id="10261348at2759"/>
<proteinExistence type="predicted"/>
<evidence type="ECO:0000313" key="2">
    <source>
        <dbReference type="EMBL" id="KAF2155581.1"/>
    </source>
</evidence>
<dbReference type="InterPro" id="IPR013169">
    <property type="entry name" value="mRNA_splic_Cwf18-like"/>
</dbReference>
<feature type="region of interest" description="Disordered" evidence="1">
    <location>
        <begin position="158"/>
        <end position="209"/>
    </location>
</feature>
<feature type="region of interest" description="Disordered" evidence="1">
    <location>
        <begin position="20"/>
        <end position="113"/>
    </location>
</feature>
<feature type="compositionally biased region" description="Low complexity" evidence="1">
    <location>
        <begin position="77"/>
        <end position="95"/>
    </location>
</feature>
<evidence type="ECO:0000256" key="1">
    <source>
        <dbReference type="SAM" id="MobiDB-lite"/>
    </source>
</evidence>
<dbReference type="EMBL" id="ML996082">
    <property type="protein sequence ID" value="KAF2155581.1"/>
    <property type="molecule type" value="Genomic_DNA"/>
</dbReference>
<evidence type="ECO:0000313" key="3">
    <source>
        <dbReference type="Proteomes" id="UP000799439"/>
    </source>
</evidence>
<dbReference type="Pfam" id="PF08315">
    <property type="entry name" value="cwf18"/>
    <property type="match status" value="1"/>
</dbReference>
<protein>
    <recommendedName>
        <fullName evidence="4">Cwf18 pre-mRNA splicing factor</fullName>
    </recommendedName>
</protein>
<feature type="compositionally biased region" description="Basic and acidic residues" evidence="1">
    <location>
        <begin position="96"/>
        <end position="110"/>
    </location>
</feature>
<organism evidence="2 3">
    <name type="scientific">Myriangium duriaei CBS 260.36</name>
    <dbReference type="NCBI Taxonomy" id="1168546"/>
    <lineage>
        <taxon>Eukaryota</taxon>
        <taxon>Fungi</taxon>
        <taxon>Dikarya</taxon>
        <taxon>Ascomycota</taxon>
        <taxon>Pezizomycotina</taxon>
        <taxon>Dothideomycetes</taxon>
        <taxon>Dothideomycetidae</taxon>
        <taxon>Myriangiales</taxon>
        <taxon>Myriangiaceae</taxon>
        <taxon>Myriangium</taxon>
    </lineage>
</organism>
<dbReference type="GO" id="GO:0071014">
    <property type="term" value="C:post-mRNA release spliceosomal complex"/>
    <property type="evidence" value="ECO:0007669"/>
    <property type="project" value="TreeGrafter"/>
</dbReference>